<protein>
    <recommendedName>
        <fullName evidence="2">WW domain-containing protein</fullName>
    </recommendedName>
</protein>
<gene>
    <name evidence="3" type="ORF">SISNIDRAFT_547548</name>
</gene>
<feature type="compositionally biased region" description="Low complexity" evidence="1">
    <location>
        <begin position="136"/>
        <end position="170"/>
    </location>
</feature>
<accession>A0A164YE71</accession>
<organism evidence="3 4">
    <name type="scientific">Sistotremastrum niveocremeum HHB9708</name>
    <dbReference type="NCBI Taxonomy" id="1314777"/>
    <lineage>
        <taxon>Eukaryota</taxon>
        <taxon>Fungi</taxon>
        <taxon>Dikarya</taxon>
        <taxon>Basidiomycota</taxon>
        <taxon>Agaricomycotina</taxon>
        <taxon>Agaricomycetes</taxon>
        <taxon>Sistotremastrales</taxon>
        <taxon>Sistotremastraceae</taxon>
        <taxon>Sertulicium</taxon>
        <taxon>Sertulicium niveocremeum</taxon>
    </lineage>
</organism>
<keyword evidence="4" id="KW-1185">Reference proteome</keyword>
<dbReference type="Pfam" id="PF00397">
    <property type="entry name" value="WW"/>
    <property type="match status" value="1"/>
</dbReference>
<dbReference type="EMBL" id="KV419398">
    <property type="protein sequence ID" value="KZS96833.1"/>
    <property type="molecule type" value="Genomic_DNA"/>
</dbReference>
<dbReference type="PROSITE" id="PS01159">
    <property type="entry name" value="WW_DOMAIN_1"/>
    <property type="match status" value="1"/>
</dbReference>
<name>A0A164YE71_9AGAM</name>
<dbReference type="SUPFAM" id="SSF51045">
    <property type="entry name" value="WW domain"/>
    <property type="match status" value="1"/>
</dbReference>
<feature type="compositionally biased region" description="Polar residues" evidence="1">
    <location>
        <begin position="1"/>
        <end position="15"/>
    </location>
</feature>
<dbReference type="CDD" id="cd00201">
    <property type="entry name" value="WW"/>
    <property type="match status" value="1"/>
</dbReference>
<dbReference type="Gene3D" id="2.20.70.10">
    <property type="match status" value="1"/>
</dbReference>
<evidence type="ECO:0000313" key="4">
    <source>
        <dbReference type="Proteomes" id="UP000076722"/>
    </source>
</evidence>
<dbReference type="OrthoDB" id="2444812at2759"/>
<dbReference type="AlphaFoldDB" id="A0A164YE71"/>
<evidence type="ECO:0000256" key="1">
    <source>
        <dbReference type="SAM" id="MobiDB-lite"/>
    </source>
</evidence>
<evidence type="ECO:0000259" key="2">
    <source>
        <dbReference type="PROSITE" id="PS50020"/>
    </source>
</evidence>
<evidence type="ECO:0000313" key="3">
    <source>
        <dbReference type="EMBL" id="KZS96833.1"/>
    </source>
</evidence>
<feature type="domain" description="WW" evidence="2">
    <location>
        <begin position="107"/>
        <end position="135"/>
    </location>
</feature>
<feature type="region of interest" description="Disordered" evidence="1">
    <location>
        <begin position="1"/>
        <end position="101"/>
    </location>
</feature>
<dbReference type="InterPro" id="IPR036020">
    <property type="entry name" value="WW_dom_sf"/>
</dbReference>
<sequence>MTTLASASPVASGSNTRDEGAEDVPAGEVASGSGSRQESTALEEGEGSKALESTEEDSDQGKDEQESTTDADAPTNTDERANPAPAPASTGAGGGGAVAGAYNAGDWQAVWSAPHNAYYFYNSRTGETTWNNPVASSSSPSTSTLPSSSSQPGSLPGQSQGQTGQTNELEALQAAALAAGIDPDLAYLDPTLLPSTSSAPSGAFTAKFNARTGAFTALDGRDPSHLSEVERAKRMSSVYFDVEAWERDVAEREAKRKAEEEEGVRKKKKISKKDLERFKEQKRLKKIAKTAWLRT</sequence>
<dbReference type="InterPro" id="IPR001202">
    <property type="entry name" value="WW_dom"/>
</dbReference>
<feature type="region of interest" description="Disordered" evidence="1">
    <location>
        <begin position="128"/>
        <end position="170"/>
    </location>
</feature>
<dbReference type="Proteomes" id="UP000076722">
    <property type="component" value="Unassembled WGS sequence"/>
</dbReference>
<proteinExistence type="predicted"/>
<dbReference type="PROSITE" id="PS50020">
    <property type="entry name" value="WW_DOMAIN_2"/>
    <property type="match status" value="1"/>
</dbReference>
<reference evidence="3 4" key="1">
    <citation type="journal article" date="2016" name="Mol. Biol. Evol.">
        <title>Comparative Genomics of Early-Diverging Mushroom-Forming Fungi Provides Insights into the Origins of Lignocellulose Decay Capabilities.</title>
        <authorList>
            <person name="Nagy L.G."/>
            <person name="Riley R."/>
            <person name="Tritt A."/>
            <person name="Adam C."/>
            <person name="Daum C."/>
            <person name="Floudas D."/>
            <person name="Sun H."/>
            <person name="Yadav J.S."/>
            <person name="Pangilinan J."/>
            <person name="Larsson K.H."/>
            <person name="Matsuura K."/>
            <person name="Barry K."/>
            <person name="Labutti K."/>
            <person name="Kuo R."/>
            <person name="Ohm R.A."/>
            <person name="Bhattacharya S.S."/>
            <person name="Shirouzu T."/>
            <person name="Yoshinaga Y."/>
            <person name="Martin F.M."/>
            <person name="Grigoriev I.V."/>
            <person name="Hibbett D.S."/>
        </authorList>
    </citation>
    <scope>NUCLEOTIDE SEQUENCE [LARGE SCALE GENOMIC DNA]</scope>
    <source>
        <strain evidence="3 4">HHB9708</strain>
    </source>
</reference>